<evidence type="ECO:0000313" key="3">
    <source>
        <dbReference type="Proteomes" id="UP000827986"/>
    </source>
</evidence>
<dbReference type="EMBL" id="JAHDVG010000464">
    <property type="protein sequence ID" value="KAH1184824.1"/>
    <property type="molecule type" value="Genomic_DNA"/>
</dbReference>
<feature type="domain" description="E3 ubiquitin-protein ligase HECW1/2 N-terminal" evidence="1">
    <location>
        <begin position="143"/>
        <end position="195"/>
    </location>
</feature>
<name>A0A9D3XNN8_9SAUR</name>
<accession>A0A9D3XNN8</accession>
<protein>
    <recommendedName>
        <fullName evidence="1">E3 ubiquitin-protein ligase HECW1/2 N-terminal domain-containing protein</fullName>
    </recommendedName>
</protein>
<gene>
    <name evidence="2" type="ORF">KIL84_012765</name>
</gene>
<keyword evidence="3" id="KW-1185">Reference proteome</keyword>
<organism evidence="2 3">
    <name type="scientific">Mauremys mutica</name>
    <name type="common">yellowpond turtle</name>
    <dbReference type="NCBI Taxonomy" id="74926"/>
    <lineage>
        <taxon>Eukaryota</taxon>
        <taxon>Metazoa</taxon>
        <taxon>Chordata</taxon>
        <taxon>Craniata</taxon>
        <taxon>Vertebrata</taxon>
        <taxon>Euteleostomi</taxon>
        <taxon>Archelosauria</taxon>
        <taxon>Testudinata</taxon>
        <taxon>Testudines</taxon>
        <taxon>Cryptodira</taxon>
        <taxon>Durocryptodira</taxon>
        <taxon>Testudinoidea</taxon>
        <taxon>Geoemydidae</taxon>
        <taxon>Geoemydinae</taxon>
        <taxon>Mauremys</taxon>
    </lineage>
</organism>
<evidence type="ECO:0000313" key="2">
    <source>
        <dbReference type="EMBL" id="KAH1184824.1"/>
    </source>
</evidence>
<dbReference type="Proteomes" id="UP000827986">
    <property type="component" value="Unassembled WGS sequence"/>
</dbReference>
<dbReference type="Pfam" id="PF16562">
    <property type="entry name" value="HECW_N"/>
    <property type="match status" value="1"/>
</dbReference>
<comment type="caution">
    <text evidence="2">The sequence shown here is derived from an EMBL/GenBank/DDBJ whole genome shotgun (WGS) entry which is preliminary data.</text>
</comment>
<dbReference type="Gene3D" id="2.60.40.2840">
    <property type="match status" value="1"/>
</dbReference>
<dbReference type="AlphaFoldDB" id="A0A9D3XNN8"/>
<sequence length="195" mass="22403">MKEDLCVKSFNDNEVITAVEEFLDVLDRDAYKPGIVSQLCWTKCIDVKGDYTEKIIEDELFWSFCQARHFLNAPCTSKPFGLQGHPLLHAGLELRRVPYCDLRSVCRPILSTQEFELRYTLSPENLQSLTSQGTIPENMNLQRANSDTDLVTSDSRSSLTASMYEYTLGHSQNLIIFWDIKEEVDPTDWIGLYHI</sequence>
<evidence type="ECO:0000259" key="1">
    <source>
        <dbReference type="Pfam" id="PF16562"/>
    </source>
</evidence>
<dbReference type="InterPro" id="IPR032348">
    <property type="entry name" value="HECW_N"/>
</dbReference>
<feature type="non-terminal residue" evidence="2">
    <location>
        <position position="1"/>
    </location>
</feature>
<proteinExistence type="predicted"/>
<reference evidence="2" key="1">
    <citation type="submission" date="2021-09" db="EMBL/GenBank/DDBJ databases">
        <title>The genome of Mauremys mutica provides insights into the evolution of semi-aquatic lifestyle.</title>
        <authorList>
            <person name="Gong S."/>
            <person name="Gao Y."/>
        </authorList>
    </citation>
    <scope>NUCLEOTIDE SEQUENCE</scope>
    <source>
        <strain evidence="2">MM-2020</strain>
        <tissue evidence="2">Muscle</tissue>
    </source>
</reference>